<dbReference type="Gene3D" id="2.60.40.10">
    <property type="entry name" value="Immunoglobulins"/>
    <property type="match status" value="2"/>
</dbReference>
<dbReference type="InterPro" id="IPR013783">
    <property type="entry name" value="Ig-like_fold"/>
</dbReference>
<dbReference type="InterPro" id="IPR036179">
    <property type="entry name" value="Ig-like_dom_sf"/>
</dbReference>
<name>A0AAD8ZUD5_9TELE</name>
<keyword evidence="1" id="KW-1015">Disulfide bond</keyword>
<evidence type="ECO:0000256" key="1">
    <source>
        <dbReference type="ARBA" id="ARBA00023157"/>
    </source>
</evidence>
<dbReference type="SMART" id="SM00409">
    <property type="entry name" value="IG"/>
    <property type="match status" value="1"/>
</dbReference>
<dbReference type="InterPro" id="IPR013106">
    <property type="entry name" value="Ig_V-set"/>
</dbReference>
<gene>
    <name evidence="5" type="ORF">P4O66_019177</name>
</gene>
<reference evidence="5" key="1">
    <citation type="submission" date="2023-03" db="EMBL/GenBank/DDBJ databases">
        <title>Electrophorus voltai genome.</title>
        <authorList>
            <person name="Bian C."/>
        </authorList>
    </citation>
    <scope>NUCLEOTIDE SEQUENCE</scope>
    <source>
        <strain evidence="5">CB-2022</strain>
        <tissue evidence="5">Muscle</tissue>
    </source>
</reference>
<dbReference type="Proteomes" id="UP001239994">
    <property type="component" value="Unassembled WGS sequence"/>
</dbReference>
<comment type="caution">
    <text evidence="5">The sequence shown here is derived from an EMBL/GenBank/DDBJ whole genome shotgun (WGS) entry which is preliminary data.</text>
</comment>
<keyword evidence="3" id="KW-1133">Transmembrane helix</keyword>
<dbReference type="PANTHER" id="PTHR19971">
    <property type="entry name" value="SIGNAL-REGULATORY PROTEIN BETA"/>
    <property type="match status" value="1"/>
</dbReference>
<evidence type="ECO:0000313" key="5">
    <source>
        <dbReference type="EMBL" id="KAK1805341.1"/>
    </source>
</evidence>
<evidence type="ECO:0000256" key="2">
    <source>
        <dbReference type="ARBA" id="ARBA00023180"/>
    </source>
</evidence>
<dbReference type="InterPro" id="IPR003599">
    <property type="entry name" value="Ig_sub"/>
</dbReference>
<dbReference type="SMART" id="SM00407">
    <property type="entry name" value="IGc1"/>
    <property type="match status" value="1"/>
</dbReference>
<dbReference type="InterPro" id="IPR051755">
    <property type="entry name" value="Ig-like_CS_Receptor"/>
</dbReference>
<sequence length="259" mass="27841">SCSFLVTQSPGTVHVSVGDTFTLKCMRELPVTYCYSSTIWQKSNPRTGKITEFISGNTRLEDGGKTCTLTMSNATVQNSGIYYCSILYSTSVIVGNGTRVIVTDPGLLKPSISMYSPSDIGGRTVTLQCLVKGAVPSQVSVAWIIDQSERTGLTESAWTENSDSAEECTRATVTVSTEEWTKATHVECVVVYDGTKISKTLNRDHSDSVCAWLLYAGIGAAILILAVTVALAVWLHKEIQSTATVKGYCGKDTHGKQTG</sequence>
<feature type="domain" description="Ig-like" evidence="4">
    <location>
        <begin position="4"/>
        <end position="95"/>
    </location>
</feature>
<feature type="domain" description="Ig-like" evidence="4">
    <location>
        <begin position="110"/>
        <end position="202"/>
    </location>
</feature>
<dbReference type="EMBL" id="JAROKS010000003">
    <property type="protein sequence ID" value="KAK1805341.1"/>
    <property type="molecule type" value="Genomic_DNA"/>
</dbReference>
<feature type="transmembrane region" description="Helical" evidence="3">
    <location>
        <begin position="212"/>
        <end position="235"/>
    </location>
</feature>
<keyword evidence="6" id="KW-1185">Reference proteome</keyword>
<evidence type="ECO:0000259" key="4">
    <source>
        <dbReference type="PROSITE" id="PS50835"/>
    </source>
</evidence>
<proteinExistence type="predicted"/>
<dbReference type="InterPro" id="IPR003597">
    <property type="entry name" value="Ig_C1-set"/>
</dbReference>
<dbReference type="SUPFAM" id="SSF48726">
    <property type="entry name" value="Immunoglobulin"/>
    <property type="match status" value="2"/>
</dbReference>
<organism evidence="5 6">
    <name type="scientific">Electrophorus voltai</name>
    <dbReference type="NCBI Taxonomy" id="2609070"/>
    <lineage>
        <taxon>Eukaryota</taxon>
        <taxon>Metazoa</taxon>
        <taxon>Chordata</taxon>
        <taxon>Craniata</taxon>
        <taxon>Vertebrata</taxon>
        <taxon>Euteleostomi</taxon>
        <taxon>Actinopterygii</taxon>
        <taxon>Neopterygii</taxon>
        <taxon>Teleostei</taxon>
        <taxon>Ostariophysi</taxon>
        <taxon>Gymnotiformes</taxon>
        <taxon>Gymnotoidei</taxon>
        <taxon>Gymnotidae</taxon>
        <taxon>Electrophorus</taxon>
    </lineage>
</organism>
<dbReference type="PROSITE" id="PS50835">
    <property type="entry name" value="IG_LIKE"/>
    <property type="match status" value="2"/>
</dbReference>
<evidence type="ECO:0000313" key="6">
    <source>
        <dbReference type="Proteomes" id="UP001239994"/>
    </source>
</evidence>
<evidence type="ECO:0000256" key="3">
    <source>
        <dbReference type="SAM" id="Phobius"/>
    </source>
</evidence>
<dbReference type="AlphaFoldDB" id="A0AAD8ZUD5"/>
<keyword evidence="3" id="KW-0472">Membrane</keyword>
<accession>A0AAD8ZUD5</accession>
<dbReference type="InterPro" id="IPR007110">
    <property type="entry name" value="Ig-like_dom"/>
</dbReference>
<feature type="non-terminal residue" evidence="5">
    <location>
        <position position="1"/>
    </location>
</feature>
<protein>
    <recommendedName>
        <fullName evidence="4">Ig-like domain-containing protein</fullName>
    </recommendedName>
</protein>
<dbReference type="CDD" id="cd00099">
    <property type="entry name" value="IgV"/>
    <property type="match status" value="1"/>
</dbReference>
<keyword evidence="2" id="KW-0325">Glycoprotein</keyword>
<dbReference type="Pfam" id="PF07654">
    <property type="entry name" value="C1-set"/>
    <property type="match status" value="1"/>
</dbReference>
<keyword evidence="3" id="KW-0812">Transmembrane</keyword>
<dbReference type="Pfam" id="PF07686">
    <property type="entry name" value="V-set"/>
    <property type="match status" value="1"/>
</dbReference>